<feature type="transmembrane region" description="Helical" evidence="1">
    <location>
        <begin position="97"/>
        <end position="119"/>
    </location>
</feature>
<accession>A0A1F8GQ29</accession>
<dbReference type="Proteomes" id="UP000179047">
    <property type="component" value="Unassembled WGS sequence"/>
</dbReference>
<keyword evidence="1" id="KW-0472">Membrane</keyword>
<comment type="caution">
    <text evidence="2">The sequence shown here is derived from an EMBL/GenBank/DDBJ whole genome shotgun (WGS) entry which is preliminary data.</text>
</comment>
<feature type="transmembrane region" description="Helical" evidence="1">
    <location>
        <begin position="54"/>
        <end position="76"/>
    </location>
</feature>
<proteinExistence type="predicted"/>
<dbReference type="AlphaFoldDB" id="A0A1F8GQ29"/>
<evidence type="ECO:0000313" key="2">
    <source>
        <dbReference type="EMBL" id="OGN27547.1"/>
    </source>
</evidence>
<evidence type="ECO:0000256" key="1">
    <source>
        <dbReference type="SAM" id="Phobius"/>
    </source>
</evidence>
<gene>
    <name evidence="2" type="ORF">A3A33_04995</name>
</gene>
<dbReference type="STRING" id="1802701.A3A33_04995"/>
<dbReference type="Pfam" id="PF18895">
    <property type="entry name" value="T4SS_pilin"/>
    <property type="match status" value="1"/>
</dbReference>
<organism evidence="2 3">
    <name type="scientific">Candidatus Yanofskybacteria bacterium RIFCSPLOWO2_01_FULL_49_25</name>
    <dbReference type="NCBI Taxonomy" id="1802701"/>
    <lineage>
        <taxon>Bacteria</taxon>
        <taxon>Candidatus Yanofskyibacteriota</taxon>
    </lineage>
</organism>
<reference evidence="2 3" key="1">
    <citation type="journal article" date="2016" name="Nat. Commun.">
        <title>Thousands of microbial genomes shed light on interconnected biogeochemical processes in an aquifer system.</title>
        <authorList>
            <person name="Anantharaman K."/>
            <person name="Brown C.T."/>
            <person name="Hug L.A."/>
            <person name="Sharon I."/>
            <person name="Castelle C.J."/>
            <person name="Probst A.J."/>
            <person name="Thomas B.C."/>
            <person name="Singh A."/>
            <person name="Wilkins M.J."/>
            <person name="Karaoz U."/>
            <person name="Brodie E.L."/>
            <person name="Williams K.H."/>
            <person name="Hubbard S.S."/>
            <person name="Banfield J.F."/>
        </authorList>
    </citation>
    <scope>NUCLEOTIDE SEQUENCE [LARGE SCALE GENOMIC DNA]</scope>
</reference>
<dbReference type="EMBL" id="MGKP01000029">
    <property type="protein sequence ID" value="OGN27547.1"/>
    <property type="molecule type" value="Genomic_DNA"/>
</dbReference>
<keyword evidence="1" id="KW-1133">Transmembrane helix</keyword>
<dbReference type="InterPro" id="IPR043993">
    <property type="entry name" value="T4SS_pilin"/>
</dbReference>
<name>A0A1F8GQ29_9BACT</name>
<keyword evidence="1" id="KW-0812">Transmembrane</keyword>
<protein>
    <submittedName>
        <fullName evidence="2">Uncharacterized protein</fullName>
    </submittedName>
</protein>
<sequence length="133" mass="13991">MSNRTVKILHLIAWTVPFLIVPVFHAAGAPSPSPLGISLTYVDVINILNGLVCWAMRIGVLLAVIFWVFGGIQIMAGSTLSIGKGEKKNSISAGKSTLTQVLIGLVVILLVSAILHLVANTVGSSYSIIPLVC</sequence>
<evidence type="ECO:0000313" key="3">
    <source>
        <dbReference type="Proteomes" id="UP000179047"/>
    </source>
</evidence>